<sequence>MPTSELSDALNPNIVRQRNYDDVLQPPQLPQYEYVPHRSELELAVVEPTPTQRYVPMLSTRSRIYRPRPTPVAPAHELLRLWPGSKESEQAEKTRRLAWERQQEARLAQIQEENERRLRTMQEEIDSLKEYIRRFEAVTPIVSVVSQNSAPEHPQDPTPFQDLQAHLSNQDSSYPLFVQGSSTDLTYQGNGISDSLANTDDHPTYARKRTTSPSSGDDESLEDDESSNTRPTKRINGHDTRCLTIQHAMRSHLNRLMSITEDDPLPANHIEGAPLAEDEPVRFIWARTIKQSQHNTRMKKRVISDLAENRELYEHVPQDDFTTDNLDMVFDQTFTTLRSRYKVQTDANVAQKRKEREISKMIKTRRANRKRAKLELRTACREKNESYSHPTFNGAFQLECMSSEESEDGSILRDQPQSRSSGRAPKSAIIRVQGLGWRSSRLVKLFHILDEAGQNDPALSLTLPRGDKGKQKMTGETKDTNKAGTFVLPPKGVSFWMISRRWLRRANLVHRDLGNLLRGLIVEHPGFDWRLGTAMLGHESETEEESRYRMQQYNSSSSLQYALAHP</sequence>
<accession>A0ACB6ZUN5</accession>
<evidence type="ECO:0000313" key="1">
    <source>
        <dbReference type="EMBL" id="KAF9653376.1"/>
    </source>
</evidence>
<evidence type="ECO:0000313" key="2">
    <source>
        <dbReference type="Proteomes" id="UP000886501"/>
    </source>
</evidence>
<proteinExistence type="predicted"/>
<dbReference type="EMBL" id="MU117964">
    <property type="protein sequence ID" value="KAF9653376.1"/>
    <property type="molecule type" value="Genomic_DNA"/>
</dbReference>
<keyword evidence="2" id="KW-1185">Reference proteome</keyword>
<protein>
    <submittedName>
        <fullName evidence="1">Uncharacterized protein</fullName>
    </submittedName>
</protein>
<comment type="caution">
    <text evidence="1">The sequence shown here is derived from an EMBL/GenBank/DDBJ whole genome shotgun (WGS) entry which is preliminary data.</text>
</comment>
<reference evidence="1" key="1">
    <citation type="submission" date="2019-10" db="EMBL/GenBank/DDBJ databases">
        <authorList>
            <consortium name="DOE Joint Genome Institute"/>
            <person name="Kuo A."/>
            <person name="Miyauchi S."/>
            <person name="Kiss E."/>
            <person name="Drula E."/>
            <person name="Kohler A."/>
            <person name="Sanchez-Garcia M."/>
            <person name="Andreopoulos B."/>
            <person name="Barry K.W."/>
            <person name="Bonito G."/>
            <person name="Buee M."/>
            <person name="Carver A."/>
            <person name="Chen C."/>
            <person name="Cichocki N."/>
            <person name="Clum A."/>
            <person name="Culley D."/>
            <person name="Crous P.W."/>
            <person name="Fauchery L."/>
            <person name="Girlanda M."/>
            <person name="Hayes R."/>
            <person name="Keri Z."/>
            <person name="Labutti K."/>
            <person name="Lipzen A."/>
            <person name="Lombard V."/>
            <person name="Magnuson J."/>
            <person name="Maillard F."/>
            <person name="Morin E."/>
            <person name="Murat C."/>
            <person name="Nolan M."/>
            <person name="Ohm R."/>
            <person name="Pangilinan J."/>
            <person name="Pereira M."/>
            <person name="Perotto S."/>
            <person name="Peter M."/>
            <person name="Riley R."/>
            <person name="Sitrit Y."/>
            <person name="Stielow B."/>
            <person name="Szollosi G."/>
            <person name="Zifcakova L."/>
            <person name="Stursova M."/>
            <person name="Spatafora J.W."/>
            <person name="Tedersoo L."/>
            <person name="Vaario L.-M."/>
            <person name="Yamada A."/>
            <person name="Yan M."/>
            <person name="Wang P."/>
            <person name="Xu J."/>
            <person name="Bruns T."/>
            <person name="Baldrian P."/>
            <person name="Vilgalys R."/>
            <person name="Henrissat B."/>
            <person name="Grigoriev I.V."/>
            <person name="Hibbett D."/>
            <person name="Nagy L.G."/>
            <person name="Martin F.M."/>
        </authorList>
    </citation>
    <scope>NUCLEOTIDE SEQUENCE</scope>
    <source>
        <strain evidence="1">P2</strain>
    </source>
</reference>
<dbReference type="Proteomes" id="UP000886501">
    <property type="component" value="Unassembled WGS sequence"/>
</dbReference>
<reference evidence="1" key="2">
    <citation type="journal article" date="2020" name="Nat. Commun.">
        <title>Large-scale genome sequencing of mycorrhizal fungi provides insights into the early evolution of symbiotic traits.</title>
        <authorList>
            <person name="Miyauchi S."/>
            <person name="Kiss E."/>
            <person name="Kuo A."/>
            <person name="Drula E."/>
            <person name="Kohler A."/>
            <person name="Sanchez-Garcia M."/>
            <person name="Morin E."/>
            <person name="Andreopoulos B."/>
            <person name="Barry K.W."/>
            <person name="Bonito G."/>
            <person name="Buee M."/>
            <person name="Carver A."/>
            <person name="Chen C."/>
            <person name="Cichocki N."/>
            <person name="Clum A."/>
            <person name="Culley D."/>
            <person name="Crous P.W."/>
            <person name="Fauchery L."/>
            <person name="Girlanda M."/>
            <person name="Hayes R.D."/>
            <person name="Keri Z."/>
            <person name="LaButti K."/>
            <person name="Lipzen A."/>
            <person name="Lombard V."/>
            <person name="Magnuson J."/>
            <person name="Maillard F."/>
            <person name="Murat C."/>
            <person name="Nolan M."/>
            <person name="Ohm R.A."/>
            <person name="Pangilinan J."/>
            <person name="Pereira M.F."/>
            <person name="Perotto S."/>
            <person name="Peter M."/>
            <person name="Pfister S."/>
            <person name="Riley R."/>
            <person name="Sitrit Y."/>
            <person name="Stielow J.B."/>
            <person name="Szollosi G."/>
            <person name="Zifcakova L."/>
            <person name="Stursova M."/>
            <person name="Spatafora J.W."/>
            <person name="Tedersoo L."/>
            <person name="Vaario L.M."/>
            <person name="Yamada A."/>
            <person name="Yan M."/>
            <person name="Wang P."/>
            <person name="Xu J."/>
            <person name="Bruns T."/>
            <person name="Baldrian P."/>
            <person name="Vilgalys R."/>
            <person name="Dunand C."/>
            <person name="Henrissat B."/>
            <person name="Grigoriev I.V."/>
            <person name="Hibbett D."/>
            <person name="Nagy L.G."/>
            <person name="Martin F.M."/>
        </authorList>
    </citation>
    <scope>NUCLEOTIDE SEQUENCE</scope>
    <source>
        <strain evidence="1">P2</strain>
    </source>
</reference>
<name>A0ACB6ZUN5_THEGA</name>
<gene>
    <name evidence="1" type="ORF">BDM02DRAFT_3087341</name>
</gene>
<organism evidence="1 2">
    <name type="scientific">Thelephora ganbajun</name>
    <name type="common">Ganba fungus</name>
    <dbReference type="NCBI Taxonomy" id="370292"/>
    <lineage>
        <taxon>Eukaryota</taxon>
        <taxon>Fungi</taxon>
        <taxon>Dikarya</taxon>
        <taxon>Basidiomycota</taxon>
        <taxon>Agaricomycotina</taxon>
        <taxon>Agaricomycetes</taxon>
        <taxon>Thelephorales</taxon>
        <taxon>Thelephoraceae</taxon>
        <taxon>Thelephora</taxon>
    </lineage>
</organism>